<dbReference type="GO" id="GO:0006508">
    <property type="term" value="P:proteolysis"/>
    <property type="evidence" value="ECO:0007669"/>
    <property type="project" value="UniProtKB-KW"/>
</dbReference>
<dbReference type="EMBL" id="JXKD01000004">
    <property type="protein sequence ID" value="OJG11166.1"/>
    <property type="molecule type" value="Genomic_DNA"/>
</dbReference>
<dbReference type="InterPro" id="IPR014999">
    <property type="entry name" value="DUF1846"/>
</dbReference>
<comment type="caution">
    <text evidence="3">The sequence shown here is derived from an EMBL/GenBank/DDBJ whole genome shotgun (WGS) entry which is preliminary data.</text>
</comment>
<gene>
    <name evidence="3" type="ORF">RU93_GL001653</name>
</gene>
<evidence type="ECO:0000313" key="3">
    <source>
        <dbReference type="EMBL" id="OJG11166.1"/>
    </source>
</evidence>
<evidence type="ECO:0000259" key="2">
    <source>
        <dbReference type="Pfam" id="PF20921"/>
    </source>
</evidence>
<dbReference type="NCBIfam" id="NF010184">
    <property type="entry name" value="PRK13663.1"/>
    <property type="match status" value="1"/>
</dbReference>
<protein>
    <submittedName>
        <fullName evidence="3">ATP-dependent Zn protease</fullName>
    </submittedName>
</protein>
<dbReference type="PIRSF" id="PIRSF033132">
    <property type="entry name" value="DUF1846"/>
    <property type="match status" value="1"/>
</dbReference>
<reference evidence="3 4" key="1">
    <citation type="submission" date="2014-12" db="EMBL/GenBank/DDBJ databases">
        <title>Draft genome sequences of 29 type strains of Enterococci.</title>
        <authorList>
            <person name="Zhong Z."/>
            <person name="Sun Z."/>
            <person name="Liu W."/>
            <person name="Zhang W."/>
            <person name="Zhang H."/>
        </authorList>
    </citation>
    <scope>NUCLEOTIDE SEQUENCE [LARGE SCALE GENOMIC DNA]</scope>
    <source>
        <strain evidence="3 4">DSM 17690</strain>
    </source>
</reference>
<dbReference type="Pfam" id="PF20921">
    <property type="entry name" value="DUF1846_C"/>
    <property type="match status" value="1"/>
</dbReference>
<feature type="domain" description="DUF1846" evidence="1">
    <location>
        <begin position="8"/>
        <end position="339"/>
    </location>
</feature>
<dbReference type="AlphaFoldDB" id="A0A1L8QUJ2"/>
<keyword evidence="4" id="KW-1185">Reference proteome</keyword>
<organism evidence="3 4">
    <name type="scientific">Enterococcus aquimarinus</name>
    <dbReference type="NCBI Taxonomy" id="328396"/>
    <lineage>
        <taxon>Bacteria</taxon>
        <taxon>Bacillati</taxon>
        <taxon>Bacillota</taxon>
        <taxon>Bacilli</taxon>
        <taxon>Lactobacillales</taxon>
        <taxon>Enterococcaceae</taxon>
        <taxon>Enterococcus</taxon>
    </lineage>
</organism>
<keyword evidence="3" id="KW-0378">Hydrolase</keyword>
<dbReference type="Gene3D" id="3.10.630.10">
    <property type="entry name" value="dip2346 domain like"/>
    <property type="match status" value="1"/>
</dbReference>
<proteinExistence type="predicted"/>
<keyword evidence="3" id="KW-0645">Protease</keyword>
<evidence type="ECO:0000259" key="1">
    <source>
        <dbReference type="Pfam" id="PF08903"/>
    </source>
</evidence>
<dbReference type="Proteomes" id="UP000182149">
    <property type="component" value="Unassembled WGS sequence"/>
</dbReference>
<accession>A0A1L8QUJ2</accession>
<name>A0A1L8QUJ2_9ENTE</name>
<feature type="domain" description="DUF1846" evidence="2">
    <location>
        <begin position="345"/>
        <end position="506"/>
    </location>
</feature>
<evidence type="ECO:0000313" key="4">
    <source>
        <dbReference type="Proteomes" id="UP000182149"/>
    </source>
</evidence>
<dbReference type="Gene3D" id="3.40.140.40">
    <property type="entry name" value="Domain of unknown function (DUF1846), C-terminal subdomain"/>
    <property type="match status" value="1"/>
</dbReference>
<dbReference type="InterPro" id="IPR048496">
    <property type="entry name" value="DUF1846_N"/>
</dbReference>
<sequence>MWKMVKKIGFDPKKYIEEQSKYILERVNHYDKLYLEFGGKLIGDMHAKRVLPGFDQDAKIKLLHKLKDQTEIIICVYSGDIERNKIRGDYGITYDMDIMRLIDELSDYELAVNSVVITRYRGQPSTKIFINKLEQRGMKVYTHREIEGYPVNVDQIVSDEGFGQNDYIPTTKPIVVVTGPGAGSGKLATCLNQLYHESRYGHTGGYSKFETFPVWNIPLKHPLNIAYEAATVDLKDVNMIDSFHYDYYGEVAINYNRDIETFPIIKRTIERITGRESEFHSPTDMGVNRIGFGIIDDEVIQEASRQEIIRRYFETESNYKKGLTDIDPVNRIQMIMEELDLRPEHRVCVKPAREYSERLKQSKEWDQEFTPPVMALELTDGQIITGRGSELMDASASAVLNAIKSLANISDDILLLSPNILEPIQQLKANELSGRITSLNVSEILIALSISAVTNPTAQIAYSKLWELKETQAHSTVILNKDDEQILRSLGISFTCDPNFPSKNLFYV</sequence>
<dbReference type="GO" id="GO:0008233">
    <property type="term" value="F:peptidase activity"/>
    <property type="evidence" value="ECO:0007669"/>
    <property type="project" value="UniProtKB-KW"/>
</dbReference>
<dbReference type="InterPro" id="IPR048441">
    <property type="entry name" value="DUF1846_C"/>
</dbReference>
<dbReference type="Pfam" id="PF08903">
    <property type="entry name" value="DUF1846"/>
    <property type="match status" value="1"/>
</dbReference>
<dbReference type="Gene3D" id="1.20.1570.10">
    <property type="entry name" value="dip2346 domain like"/>
    <property type="match status" value="1"/>
</dbReference>